<reference evidence="1 2" key="1">
    <citation type="journal article" date="2014" name="BMC Genomics">
        <title>The genome of the intracellular bacterium of the coastal bivalve, Solemya velum: a blueprint for thriving in and out of symbiosis.</title>
        <authorList>
            <person name="Dmytrenko O."/>
            <person name="Russell S.L."/>
            <person name="Loo W.T."/>
            <person name="Fontanez K.M."/>
            <person name="Liao L."/>
            <person name="Roeselers G."/>
            <person name="Sharma R."/>
            <person name="Stewart F.J."/>
            <person name="Newton I.L."/>
            <person name="Woyke T."/>
            <person name="Wu D."/>
            <person name="Lang J.M."/>
            <person name="Eisen J.A."/>
            <person name="Cavanaugh C.M."/>
        </authorList>
    </citation>
    <scope>NUCLEOTIDE SEQUENCE [LARGE SCALE GENOMIC DNA]</scope>
    <source>
        <strain evidence="1 2">WH</strain>
    </source>
</reference>
<evidence type="ECO:0000313" key="2">
    <source>
        <dbReference type="Proteomes" id="UP000030856"/>
    </source>
</evidence>
<gene>
    <name evidence="1" type="ORF">JV46_25470</name>
</gene>
<organism evidence="1 2">
    <name type="scientific">Solemya velum gill symbiont</name>
    <dbReference type="NCBI Taxonomy" id="2340"/>
    <lineage>
        <taxon>Bacteria</taxon>
        <taxon>Pseudomonadati</taxon>
        <taxon>Pseudomonadota</taxon>
        <taxon>Gammaproteobacteria</taxon>
        <taxon>sulfur-oxidizing symbionts</taxon>
    </lineage>
</organism>
<dbReference type="Proteomes" id="UP000030856">
    <property type="component" value="Unassembled WGS sequence"/>
</dbReference>
<proteinExistence type="predicted"/>
<name>A0A0B0H5Y2_SOVGS</name>
<dbReference type="STRING" id="2340.JV46_25470"/>
<dbReference type="AlphaFoldDB" id="A0A0B0H5Y2"/>
<keyword evidence="2" id="KW-1185">Reference proteome</keyword>
<protein>
    <submittedName>
        <fullName evidence="1">Uncharacterized protein</fullName>
    </submittedName>
</protein>
<comment type="caution">
    <text evidence="1">The sequence shown here is derived from an EMBL/GenBank/DDBJ whole genome shotgun (WGS) entry which is preliminary data.</text>
</comment>
<accession>A0A0B0H5Y2</accession>
<dbReference type="RefSeq" id="WP_155276187.1">
    <property type="nucleotide sequence ID" value="NZ_JRAA01000003.1"/>
</dbReference>
<evidence type="ECO:0000313" key="1">
    <source>
        <dbReference type="EMBL" id="KHF24515.1"/>
    </source>
</evidence>
<sequence>MKIEDANYVENRWHFGLRRVPNRKFKQPHILAEDSRFCRKYNARLKKRADKKSGGNS</sequence>
<dbReference type="EMBL" id="JRAA01000003">
    <property type="protein sequence ID" value="KHF24515.1"/>
    <property type="molecule type" value="Genomic_DNA"/>
</dbReference>